<protein>
    <recommendedName>
        <fullName evidence="5">PsiF repeat-containing protein</fullName>
    </recommendedName>
</protein>
<name>A0ABT7F133_9RHOB</name>
<evidence type="ECO:0000256" key="2">
    <source>
        <dbReference type="SAM" id="SignalP"/>
    </source>
</evidence>
<dbReference type="EMBL" id="JASNJD010000007">
    <property type="protein sequence ID" value="MDK3018317.1"/>
    <property type="molecule type" value="Genomic_DNA"/>
</dbReference>
<proteinExistence type="predicted"/>
<accession>A0ABT7F133</accession>
<evidence type="ECO:0000256" key="1">
    <source>
        <dbReference type="SAM" id="MobiDB-lite"/>
    </source>
</evidence>
<organism evidence="3 4">
    <name type="scientific">Pseudodonghicola flavimaris</name>
    <dbReference type="NCBI Taxonomy" id="3050036"/>
    <lineage>
        <taxon>Bacteria</taxon>
        <taxon>Pseudomonadati</taxon>
        <taxon>Pseudomonadota</taxon>
        <taxon>Alphaproteobacteria</taxon>
        <taxon>Rhodobacterales</taxon>
        <taxon>Paracoccaceae</taxon>
        <taxon>Pseudodonghicola</taxon>
    </lineage>
</organism>
<evidence type="ECO:0008006" key="5">
    <source>
        <dbReference type="Google" id="ProtNLM"/>
    </source>
</evidence>
<evidence type="ECO:0000313" key="3">
    <source>
        <dbReference type="EMBL" id="MDK3018317.1"/>
    </source>
</evidence>
<keyword evidence="4" id="KW-1185">Reference proteome</keyword>
<feature type="region of interest" description="Disordered" evidence="1">
    <location>
        <begin position="69"/>
        <end position="95"/>
    </location>
</feature>
<feature type="chain" id="PRO_5047256500" description="PsiF repeat-containing protein" evidence="2">
    <location>
        <begin position="24"/>
        <end position="113"/>
    </location>
</feature>
<reference evidence="3 4" key="1">
    <citation type="submission" date="2023-05" db="EMBL/GenBank/DDBJ databases">
        <title>Pseudodonghicola sp. nov.</title>
        <authorList>
            <person name="Huang J."/>
        </authorList>
    </citation>
    <scope>NUCLEOTIDE SEQUENCE [LARGE SCALE GENOMIC DNA]</scope>
    <source>
        <strain evidence="3 4">IC7</strain>
    </source>
</reference>
<sequence>MFHHLLPLAGALALSLCAGLAAAQEGEPNRTAQCRAEAQKLSGCRAPLLQGEAGGVTFRLSGSVSLGVSKSRGGQTMAAPPFAGAASSERREAQRQKDACDLAQRFYESCMTR</sequence>
<dbReference type="Proteomes" id="UP001243757">
    <property type="component" value="Unassembled WGS sequence"/>
</dbReference>
<evidence type="ECO:0000313" key="4">
    <source>
        <dbReference type="Proteomes" id="UP001243757"/>
    </source>
</evidence>
<dbReference type="RefSeq" id="WP_284481131.1">
    <property type="nucleotide sequence ID" value="NZ_JASNJD010000007.1"/>
</dbReference>
<gene>
    <name evidence="3" type="ORF">QO033_11565</name>
</gene>
<keyword evidence="2" id="KW-0732">Signal</keyword>
<comment type="caution">
    <text evidence="3">The sequence shown here is derived from an EMBL/GenBank/DDBJ whole genome shotgun (WGS) entry which is preliminary data.</text>
</comment>
<feature type="signal peptide" evidence="2">
    <location>
        <begin position="1"/>
        <end position="23"/>
    </location>
</feature>